<dbReference type="EMBL" id="JBBNOP010000023">
    <property type="protein sequence ID" value="MEQ3364296.1"/>
    <property type="molecule type" value="Genomic_DNA"/>
</dbReference>
<feature type="transmembrane region" description="Helical" evidence="1">
    <location>
        <begin position="6"/>
        <end position="27"/>
    </location>
</feature>
<keyword evidence="1" id="KW-0812">Transmembrane</keyword>
<accession>A0ABV1JIW3</accession>
<evidence type="ECO:0008006" key="4">
    <source>
        <dbReference type="Google" id="ProtNLM"/>
    </source>
</evidence>
<dbReference type="RefSeq" id="WP_349227995.1">
    <property type="nucleotide sequence ID" value="NZ_JBBNOP010000023.1"/>
</dbReference>
<keyword evidence="3" id="KW-1185">Reference proteome</keyword>
<gene>
    <name evidence="2" type="ORF">AAA083_15050</name>
</gene>
<comment type="caution">
    <text evidence="2">The sequence shown here is derived from an EMBL/GenBank/DDBJ whole genome shotgun (WGS) entry which is preliminary data.</text>
</comment>
<feature type="transmembrane region" description="Helical" evidence="1">
    <location>
        <begin position="122"/>
        <end position="141"/>
    </location>
</feature>
<feature type="transmembrane region" description="Helical" evidence="1">
    <location>
        <begin position="147"/>
        <end position="172"/>
    </location>
</feature>
<evidence type="ECO:0000313" key="3">
    <source>
        <dbReference type="Proteomes" id="UP001487305"/>
    </source>
</evidence>
<evidence type="ECO:0000313" key="2">
    <source>
        <dbReference type="EMBL" id="MEQ3364296.1"/>
    </source>
</evidence>
<protein>
    <recommendedName>
        <fullName evidence="4">2TM domain-containing protein</fullName>
    </recommendedName>
</protein>
<evidence type="ECO:0000256" key="1">
    <source>
        <dbReference type="SAM" id="Phobius"/>
    </source>
</evidence>
<sequence>MLIGLIVFCEVMFWAFIVSGLFARYVLKKRKLGMVLLALSPVVDVVLLGATAVDLHGGGEAAFAHALAAIYLGVSLVFGKKMVAWADAWFSYRFADGPRPPKKPKAGKAHAALERLGWLRHLAAYAIGCVIMGVLMVISSSQQASEVFFGTMGTWGIILLVDFAISFSYTLFPRKEKRA</sequence>
<organism evidence="2 3">
    <name type="scientific">Raoultibacter massiliensis</name>
    <dbReference type="NCBI Taxonomy" id="1852371"/>
    <lineage>
        <taxon>Bacteria</taxon>
        <taxon>Bacillati</taxon>
        <taxon>Actinomycetota</taxon>
        <taxon>Coriobacteriia</taxon>
        <taxon>Eggerthellales</taxon>
        <taxon>Eggerthellaceae</taxon>
        <taxon>Raoultibacter</taxon>
    </lineage>
</organism>
<feature type="transmembrane region" description="Helical" evidence="1">
    <location>
        <begin position="34"/>
        <end position="55"/>
    </location>
</feature>
<keyword evidence="1" id="KW-1133">Transmembrane helix</keyword>
<reference evidence="2 3" key="1">
    <citation type="submission" date="2024-04" db="EMBL/GenBank/DDBJ databases">
        <title>Human intestinal bacterial collection.</title>
        <authorList>
            <person name="Pauvert C."/>
            <person name="Hitch T.C.A."/>
            <person name="Clavel T."/>
        </authorList>
    </citation>
    <scope>NUCLEOTIDE SEQUENCE [LARGE SCALE GENOMIC DNA]</scope>
    <source>
        <strain evidence="2 3">CLA-KB-H42</strain>
    </source>
</reference>
<feature type="transmembrane region" description="Helical" evidence="1">
    <location>
        <begin position="61"/>
        <end position="79"/>
    </location>
</feature>
<keyword evidence="1" id="KW-0472">Membrane</keyword>
<name>A0ABV1JIW3_9ACTN</name>
<dbReference type="Proteomes" id="UP001487305">
    <property type="component" value="Unassembled WGS sequence"/>
</dbReference>
<proteinExistence type="predicted"/>